<reference evidence="9 10" key="1">
    <citation type="submission" date="2016-10" db="EMBL/GenBank/DDBJ databases">
        <authorList>
            <person name="Cai Z."/>
        </authorList>
    </citation>
    <scope>NUCLEOTIDE SEQUENCE [LARGE SCALE GENOMIC DNA]</scope>
</reference>
<evidence type="ECO:0000313" key="9">
    <source>
        <dbReference type="EMBL" id="SZX76097.1"/>
    </source>
</evidence>
<feature type="domain" description="Sugar phosphate transporter" evidence="7">
    <location>
        <begin position="58"/>
        <end position="240"/>
    </location>
</feature>
<dbReference type="InterPro" id="IPR004853">
    <property type="entry name" value="Sugar_P_trans_dom"/>
</dbReference>
<evidence type="ECO:0000259" key="7">
    <source>
        <dbReference type="Pfam" id="PF03151"/>
    </source>
</evidence>
<feature type="transmembrane region" description="Helical" evidence="6">
    <location>
        <begin position="368"/>
        <end position="387"/>
    </location>
</feature>
<keyword evidence="3 6" id="KW-1133">Transmembrane helix</keyword>
<comment type="subcellular location">
    <subcellularLocation>
        <location evidence="1">Membrane</location>
        <topology evidence="1">Multi-pass membrane protein</topology>
    </subcellularLocation>
</comment>
<evidence type="ECO:0000256" key="4">
    <source>
        <dbReference type="ARBA" id="ARBA00023136"/>
    </source>
</evidence>
<feature type="transmembrane region" description="Helical" evidence="6">
    <location>
        <begin position="341"/>
        <end position="362"/>
    </location>
</feature>
<dbReference type="Proteomes" id="UP000256970">
    <property type="component" value="Unassembled WGS sequence"/>
</dbReference>
<dbReference type="InterPro" id="IPR037185">
    <property type="entry name" value="EmrE-like"/>
</dbReference>
<keyword evidence="10" id="KW-1185">Reference proteome</keyword>
<gene>
    <name evidence="8" type="ORF">BQ4739_LOCUS12078</name>
    <name evidence="9" type="ORF">BQ4739_LOCUS16459</name>
</gene>
<organism evidence="9 10">
    <name type="scientific">Tetradesmus obliquus</name>
    <name type="common">Green alga</name>
    <name type="synonym">Acutodesmus obliquus</name>
    <dbReference type="NCBI Taxonomy" id="3088"/>
    <lineage>
        <taxon>Eukaryota</taxon>
        <taxon>Viridiplantae</taxon>
        <taxon>Chlorophyta</taxon>
        <taxon>core chlorophytes</taxon>
        <taxon>Chlorophyceae</taxon>
        <taxon>CS clade</taxon>
        <taxon>Sphaeropleales</taxon>
        <taxon>Scenedesmaceae</taxon>
        <taxon>Tetradesmus</taxon>
    </lineage>
</organism>
<dbReference type="AlphaFoldDB" id="A0A383WER5"/>
<dbReference type="SUPFAM" id="SSF103481">
    <property type="entry name" value="Multidrug resistance efflux transporter EmrE"/>
    <property type="match status" value="1"/>
</dbReference>
<dbReference type="EMBL" id="FNXT01001093">
    <property type="protein sequence ID" value="SZX71977.1"/>
    <property type="molecule type" value="Genomic_DNA"/>
</dbReference>
<keyword evidence="2 6" id="KW-0812">Transmembrane</keyword>
<feature type="transmembrane region" description="Helical" evidence="6">
    <location>
        <begin position="57"/>
        <end position="76"/>
    </location>
</feature>
<feature type="domain" description="Sugar phosphate transporter" evidence="7">
    <location>
        <begin position="310"/>
        <end position="385"/>
    </location>
</feature>
<name>A0A383WER5_TETOB</name>
<evidence type="ECO:0000313" key="8">
    <source>
        <dbReference type="EMBL" id="SZX71977.1"/>
    </source>
</evidence>
<feature type="transmembrane region" description="Helical" evidence="6">
    <location>
        <begin position="310"/>
        <end position="329"/>
    </location>
</feature>
<evidence type="ECO:0000256" key="1">
    <source>
        <dbReference type="ARBA" id="ARBA00004141"/>
    </source>
</evidence>
<dbReference type="EMBL" id="FNXT01001248">
    <property type="protein sequence ID" value="SZX76097.1"/>
    <property type="molecule type" value="Genomic_DNA"/>
</dbReference>
<feature type="compositionally biased region" description="Gly residues" evidence="5">
    <location>
        <begin position="240"/>
        <end position="255"/>
    </location>
</feature>
<keyword evidence="4 6" id="KW-0472">Membrane</keyword>
<evidence type="ECO:0000256" key="6">
    <source>
        <dbReference type="SAM" id="Phobius"/>
    </source>
</evidence>
<feature type="compositionally biased region" description="Basic and acidic residues" evidence="5">
    <location>
        <begin position="436"/>
        <end position="457"/>
    </location>
</feature>
<dbReference type="Pfam" id="PF03151">
    <property type="entry name" value="TPT"/>
    <property type="match status" value="2"/>
</dbReference>
<feature type="region of interest" description="Disordered" evidence="5">
    <location>
        <begin position="240"/>
        <end position="263"/>
    </location>
</feature>
<evidence type="ECO:0000256" key="2">
    <source>
        <dbReference type="ARBA" id="ARBA00022692"/>
    </source>
</evidence>
<dbReference type="STRING" id="3088.A0A383WER5"/>
<feature type="transmembrane region" description="Helical" evidence="6">
    <location>
        <begin position="187"/>
        <end position="206"/>
    </location>
</feature>
<dbReference type="InterPro" id="IPR050186">
    <property type="entry name" value="TPT_transporter"/>
</dbReference>
<feature type="region of interest" description="Disordered" evidence="5">
    <location>
        <begin position="426"/>
        <end position="465"/>
    </location>
</feature>
<proteinExistence type="predicted"/>
<dbReference type="GO" id="GO:0016020">
    <property type="term" value="C:membrane"/>
    <property type="evidence" value="ECO:0007669"/>
    <property type="project" value="UniProtKB-SubCell"/>
</dbReference>
<feature type="transmembrane region" description="Helical" evidence="6">
    <location>
        <begin position="96"/>
        <end position="115"/>
    </location>
</feature>
<dbReference type="PANTHER" id="PTHR11132">
    <property type="entry name" value="SOLUTE CARRIER FAMILY 35"/>
    <property type="match status" value="1"/>
</dbReference>
<accession>A0A383WER5</accession>
<evidence type="ECO:0000313" key="10">
    <source>
        <dbReference type="Proteomes" id="UP000256970"/>
    </source>
</evidence>
<evidence type="ECO:0000256" key="3">
    <source>
        <dbReference type="ARBA" id="ARBA00022989"/>
    </source>
</evidence>
<evidence type="ECO:0000256" key="5">
    <source>
        <dbReference type="SAM" id="MobiDB-lite"/>
    </source>
</evidence>
<sequence>MGTSSIAEALEVEEVPLKKSSASRLNGFHADRQHAHHISVDTEAKQKLSDVVAKKTIRCGLLILTWYFLSTLLGMFNKKLVGKKHGIFGNGGFPAPLLLTGVQFFFQHLLARLVFSTGLIQRTGSPFTWREWGKLVLPNGAVTGLDIGFSNASLVHITMSFYTMCKSTTPIFLLGFAFIWRLETPSWGLAGVVAVIVSGLLLLVQGEAEFDTTGFMLVMSASCMSGLRFTLTQLLLHGSKGAGEGGRSSSDGGGRSSSDGHSPTPFGGPLEVLEVLTPVMSVTTLLLSLATEQLWHVLPSSPYFNSAPHLLITALLILTGALIAFLMVWAEYQVIKETSALTFMIAGTVKEVVTVITAVIVFGDQFGIINGVGLVIVIAGVLLFNWYKLQRLKASMRQRILSREGSVDIEGPDGVPIHVMAAAHSSGSAATLGSPMRRDRERDSIRDRENGAAEEHGVLLSKRRSSLEEQEAQEVVQALEFEPLLPWR</sequence>
<protein>
    <recommendedName>
        <fullName evidence="7">Sugar phosphate transporter domain-containing protein</fullName>
    </recommendedName>
</protein>
<feature type="transmembrane region" description="Helical" evidence="6">
    <location>
        <begin position="161"/>
        <end position="180"/>
    </location>
</feature>